<proteinExistence type="predicted"/>
<dbReference type="Pfam" id="PF16277">
    <property type="entry name" value="DUF4926"/>
    <property type="match status" value="1"/>
</dbReference>
<name>A0A4S8Q0L8_9ACTN</name>
<comment type="caution">
    <text evidence="1">The sequence shown here is derived from an EMBL/GenBank/DDBJ whole genome shotgun (WGS) entry which is preliminary data.</text>
</comment>
<dbReference type="EMBL" id="STGY01000083">
    <property type="protein sequence ID" value="THV33614.1"/>
    <property type="molecule type" value="Genomic_DNA"/>
</dbReference>
<dbReference type="Proteomes" id="UP000308760">
    <property type="component" value="Unassembled WGS sequence"/>
</dbReference>
<evidence type="ECO:0000313" key="2">
    <source>
        <dbReference type="Proteomes" id="UP000308760"/>
    </source>
</evidence>
<organism evidence="1 2">
    <name type="scientific">Glycomyces buryatensis</name>
    <dbReference type="NCBI Taxonomy" id="2570927"/>
    <lineage>
        <taxon>Bacteria</taxon>
        <taxon>Bacillati</taxon>
        <taxon>Actinomycetota</taxon>
        <taxon>Actinomycetes</taxon>
        <taxon>Glycomycetales</taxon>
        <taxon>Glycomycetaceae</taxon>
        <taxon>Glycomyces</taxon>
    </lineage>
</organism>
<sequence>MNELDVVELAVDVPEEGVKAGEVGTIVLVHGNPVEAYEVEFVNPDGSTLAMFALRPEQIRPVAKPAN</sequence>
<protein>
    <submittedName>
        <fullName evidence="1">DUF4926 domain-containing protein</fullName>
    </submittedName>
</protein>
<reference evidence="2" key="1">
    <citation type="submission" date="2019-04" db="EMBL/GenBank/DDBJ databases">
        <title>Nocardioides xinjiangensis sp. nov.</title>
        <authorList>
            <person name="Liu S."/>
        </authorList>
    </citation>
    <scope>NUCLEOTIDE SEQUENCE [LARGE SCALE GENOMIC DNA]</scope>
    <source>
        <strain evidence="2">18</strain>
    </source>
</reference>
<dbReference type="InterPro" id="IPR032568">
    <property type="entry name" value="DUF4926"/>
</dbReference>
<dbReference type="AlphaFoldDB" id="A0A4S8Q0L8"/>
<keyword evidence="2" id="KW-1185">Reference proteome</keyword>
<accession>A0A4S8Q0L8</accession>
<dbReference type="RefSeq" id="WP_136537495.1">
    <property type="nucleotide sequence ID" value="NZ_STGY01000083.1"/>
</dbReference>
<dbReference type="OrthoDB" id="3398586at2"/>
<gene>
    <name evidence="1" type="ORF">FAB82_26125</name>
</gene>
<evidence type="ECO:0000313" key="1">
    <source>
        <dbReference type="EMBL" id="THV33614.1"/>
    </source>
</evidence>
<reference evidence="1 2" key="2">
    <citation type="submission" date="2019-05" db="EMBL/GenBank/DDBJ databases">
        <title>Glycomyces buryatensis sp. nov.</title>
        <authorList>
            <person name="Nikitina E."/>
        </authorList>
    </citation>
    <scope>NUCLEOTIDE SEQUENCE [LARGE SCALE GENOMIC DNA]</scope>
    <source>
        <strain evidence="1 2">18</strain>
    </source>
</reference>